<name>A0AA38KXY3_TAXCH</name>
<dbReference type="OMA" id="SARACRY"/>
<dbReference type="Gene3D" id="3.40.1280.10">
    <property type="match status" value="1"/>
</dbReference>
<evidence type="ECO:0000256" key="2">
    <source>
        <dbReference type="ARBA" id="ARBA00022679"/>
    </source>
</evidence>
<evidence type="ECO:0000256" key="1">
    <source>
        <dbReference type="ARBA" id="ARBA00022603"/>
    </source>
</evidence>
<dbReference type="GO" id="GO:0008168">
    <property type="term" value="F:methyltransferase activity"/>
    <property type="evidence" value="ECO:0007669"/>
    <property type="project" value="UniProtKB-KW"/>
</dbReference>
<dbReference type="SUPFAM" id="SSF75217">
    <property type="entry name" value="alpha/beta knot"/>
    <property type="match status" value="1"/>
</dbReference>
<dbReference type="InterPro" id="IPR029026">
    <property type="entry name" value="tRNA_m1G_MTases_N"/>
</dbReference>
<dbReference type="InterPro" id="IPR003742">
    <property type="entry name" value="RlmH-like"/>
</dbReference>
<feature type="non-terminal residue" evidence="5">
    <location>
        <position position="1"/>
    </location>
</feature>
<proteinExistence type="inferred from homology"/>
<evidence type="ECO:0000313" key="6">
    <source>
        <dbReference type="Proteomes" id="UP000824469"/>
    </source>
</evidence>
<dbReference type="PANTHER" id="PTHR33603">
    <property type="entry name" value="METHYLTRANSFERASE"/>
    <property type="match status" value="1"/>
</dbReference>
<reference evidence="5 6" key="1">
    <citation type="journal article" date="2021" name="Nat. Plants">
        <title>The Taxus genome provides insights into paclitaxel biosynthesis.</title>
        <authorList>
            <person name="Xiong X."/>
            <person name="Gou J."/>
            <person name="Liao Q."/>
            <person name="Li Y."/>
            <person name="Zhou Q."/>
            <person name="Bi G."/>
            <person name="Li C."/>
            <person name="Du R."/>
            <person name="Wang X."/>
            <person name="Sun T."/>
            <person name="Guo L."/>
            <person name="Liang H."/>
            <person name="Lu P."/>
            <person name="Wu Y."/>
            <person name="Zhang Z."/>
            <person name="Ro D.K."/>
            <person name="Shang Y."/>
            <person name="Huang S."/>
            <person name="Yan J."/>
        </authorList>
    </citation>
    <scope>NUCLEOTIDE SEQUENCE [LARGE SCALE GENOMIC DNA]</scope>
    <source>
        <strain evidence="5">Ta-2019</strain>
    </source>
</reference>
<evidence type="ECO:0000256" key="4">
    <source>
        <dbReference type="ARBA" id="ARBA00038303"/>
    </source>
</evidence>
<comment type="caution">
    <text evidence="5">The sequence shown here is derived from an EMBL/GenBank/DDBJ whole genome shotgun (WGS) entry which is preliminary data.</text>
</comment>
<dbReference type="PANTHER" id="PTHR33603:SF1">
    <property type="entry name" value="RIBOSOMAL RNA LARGE SUBUNIT METHYLTRANSFERASE H"/>
    <property type="match status" value="1"/>
</dbReference>
<dbReference type="EMBL" id="JAHRHJ020000008">
    <property type="protein sequence ID" value="KAH9306875.1"/>
    <property type="molecule type" value="Genomic_DNA"/>
</dbReference>
<organism evidence="5 6">
    <name type="scientific">Taxus chinensis</name>
    <name type="common">Chinese yew</name>
    <name type="synonym">Taxus wallichiana var. chinensis</name>
    <dbReference type="NCBI Taxonomy" id="29808"/>
    <lineage>
        <taxon>Eukaryota</taxon>
        <taxon>Viridiplantae</taxon>
        <taxon>Streptophyta</taxon>
        <taxon>Embryophyta</taxon>
        <taxon>Tracheophyta</taxon>
        <taxon>Spermatophyta</taxon>
        <taxon>Pinopsida</taxon>
        <taxon>Pinidae</taxon>
        <taxon>Conifers II</taxon>
        <taxon>Cupressales</taxon>
        <taxon>Taxaceae</taxon>
        <taxon>Taxus</taxon>
    </lineage>
</organism>
<accession>A0AA38KXY3</accession>
<keyword evidence="1" id="KW-0489">Methyltransferase</keyword>
<keyword evidence="6" id="KW-1185">Reference proteome</keyword>
<keyword evidence="3" id="KW-0949">S-adenosyl-L-methionine</keyword>
<dbReference type="Pfam" id="PF02590">
    <property type="entry name" value="SPOUT_MTase"/>
    <property type="match status" value="1"/>
</dbReference>
<dbReference type="AlphaFoldDB" id="A0AA38KXY3"/>
<keyword evidence="2" id="KW-0808">Transferase</keyword>
<dbReference type="GO" id="GO:0032259">
    <property type="term" value="P:methylation"/>
    <property type="evidence" value="ECO:0007669"/>
    <property type="project" value="UniProtKB-KW"/>
</dbReference>
<comment type="similarity">
    <text evidence="4">Belongs to the RNA methyltransferase RlmH family.</text>
</comment>
<evidence type="ECO:0000313" key="5">
    <source>
        <dbReference type="EMBL" id="KAH9306875.1"/>
    </source>
</evidence>
<dbReference type="GO" id="GO:0006364">
    <property type="term" value="P:rRNA processing"/>
    <property type="evidence" value="ECO:0007669"/>
    <property type="project" value="InterPro"/>
</dbReference>
<gene>
    <name evidence="5" type="ORF">KI387_011279</name>
</gene>
<dbReference type="Proteomes" id="UP000824469">
    <property type="component" value="Unassembled WGS sequence"/>
</dbReference>
<evidence type="ECO:0000256" key="3">
    <source>
        <dbReference type="ARBA" id="ARBA00022691"/>
    </source>
</evidence>
<feature type="non-terminal residue" evidence="5">
    <location>
        <position position="159"/>
    </location>
</feature>
<sequence>VGRVFSLERASDFSRDMECYLTTNSLAAINPIAAKRNLTSLHSSRSNQPVKREANSKFLARSVKALPVRLLTVGKNRSNGMQMVVDDYMEKLRRYCVVENVQIRSNPMKTSDVKAQIKGEDMKVMQRITPKDWVVLLDENGKDITSEQLAKLIEDSGST</sequence>
<protein>
    <submittedName>
        <fullName evidence="5">Uncharacterized protein</fullName>
    </submittedName>
</protein>
<dbReference type="InterPro" id="IPR029028">
    <property type="entry name" value="Alpha/beta_knot_MTases"/>
</dbReference>